<feature type="compositionally biased region" description="Basic and acidic residues" evidence="1">
    <location>
        <begin position="542"/>
        <end position="554"/>
    </location>
</feature>
<feature type="compositionally biased region" description="Polar residues" evidence="1">
    <location>
        <begin position="789"/>
        <end position="803"/>
    </location>
</feature>
<keyword evidence="3" id="KW-1185">Reference proteome</keyword>
<feature type="compositionally biased region" description="Pro residues" evidence="1">
    <location>
        <begin position="773"/>
        <end position="783"/>
    </location>
</feature>
<feature type="compositionally biased region" description="Polar residues" evidence="1">
    <location>
        <begin position="671"/>
        <end position="689"/>
    </location>
</feature>
<proteinExistence type="predicted"/>
<name>A0A163LQS8_DIDRA</name>
<evidence type="ECO:0000313" key="2">
    <source>
        <dbReference type="EMBL" id="KZM28022.1"/>
    </source>
</evidence>
<feature type="compositionally biased region" description="Polar residues" evidence="1">
    <location>
        <begin position="508"/>
        <end position="531"/>
    </location>
</feature>
<feature type="compositionally biased region" description="Basic and acidic residues" evidence="1">
    <location>
        <begin position="177"/>
        <end position="186"/>
    </location>
</feature>
<dbReference type="Proteomes" id="UP000076837">
    <property type="component" value="Unassembled WGS sequence"/>
</dbReference>
<feature type="region of interest" description="Disordered" evidence="1">
    <location>
        <begin position="643"/>
        <end position="813"/>
    </location>
</feature>
<evidence type="ECO:0000256" key="1">
    <source>
        <dbReference type="SAM" id="MobiDB-lite"/>
    </source>
</evidence>
<feature type="compositionally biased region" description="Basic and acidic residues" evidence="1">
    <location>
        <begin position="367"/>
        <end position="386"/>
    </location>
</feature>
<feature type="region of interest" description="Disordered" evidence="1">
    <location>
        <begin position="241"/>
        <end position="282"/>
    </location>
</feature>
<gene>
    <name evidence="2" type="ORF">ST47_g836</name>
</gene>
<feature type="region of interest" description="Disordered" evidence="1">
    <location>
        <begin position="308"/>
        <end position="562"/>
    </location>
</feature>
<sequence>MPSLKDLSCSIEISGDQEPLQEFGTVYGDAFVETFITVPKEQQTFTIHLSSKNFIAPGIAMYVFIDGVYQCNRNRQNLKPRQPPDRRSLVDFRVRQKEEIQKDGSMIAREWTFEKLDHASADGPPHWHSPNLLQNDGCIEIIVLRCAGSRNAKTPANMNLDGATDYSGHRFDRDRRSRTTTWDDRGPFFSVGSNVNGPPPPVPTYHSPYAETVRSHQGVTTQHQRGSSYGRNLSPFAPRRAHSRFSEPVSPGTHPRRDIPAPGFQYGSGPLPPHRGGETHQELVNEARPAPIVDPALLEEIVRDAVKRGVEQSRKQDTPDGSRKDSRRYEHGIDNSSQMPGAWLASPTRPEDRQSQRSALSANYNRDYGRNDPDSIRERHSSDQKRRPTRSRAGTRVTWEEDVGWDKQSRADGWGSADNHPVDSWDIEDTWSQKPPGDWEEVGRRFRSRTTPRRASHAWKGISSRRGSSHDHSQKPRSRPHAQKSQWPEDMRSSSEDNDGWTHVEALSDSTTSLERSDSTLKPSHSRSQVHPSRGKSARRSSQRDSSRHGHERGTAQLINNPQWHAENAHYARSPSVLVTNAPTVPFVPSPSHPTTVQLRKQSAWTQPTVPIVAPPPAWGYASKTARDPSGAATYLLPAPFSTVGRKHAGSRGSSDSSSWGFARKGKTGARGQSTWSADETTKKPTSSWGGAEHSDDWDEPRATGIGTGWGSGGGDGGGSGGGEQDGEGWGTVDGNDRHRNHDSNDDDNEEDGRNRNQPRLYHNAPASVSNPNPNPNPNPGPNPKQYHFSPSPNRPTAQQNKTTYHHHHHNSILSAGTPYGHLVHRPLYLDDLGKPYAVFRFKYRGCGGFRKAGVAEQKERKGSEGTEGEGGGDAGGWTEEWVERYL</sequence>
<feature type="compositionally biased region" description="Basic and acidic residues" evidence="1">
    <location>
        <begin position="735"/>
        <end position="744"/>
    </location>
</feature>
<feature type="region of interest" description="Disordered" evidence="1">
    <location>
        <begin position="177"/>
        <end position="200"/>
    </location>
</feature>
<dbReference type="AlphaFoldDB" id="A0A163LQS8"/>
<reference evidence="2 3" key="1">
    <citation type="journal article" date="2016" name="Sci. Rep.">
        <title>Draft genome sequencing and secretome analysis of fungal phytopathogen Ascochyta rabiei provides insight into the necrotrophic effector repertoire.</title>
        <authorList>
            <person name="Verma S."/>
            <person name="Gazara R.K."/>
            <person name="Nizam S."/>
            <person name="Parween S."/>
            <person name="Chattopadhyay D."/>
            <person name="Verma P.K."/>
        </authorList>
    </citation>
    <scope>NUCLEOTIDE SEQUENCE [LARGE SCALE GENOMIC DNA]</scope>
    <source>
        <strain evidence="2 3">ArDII</strain>
    </source>
</reference>
<dbReference type="STRING" id="5454.A0A163LQS8"/>
<evidence type="ECO:0000313" key="3">
    <source>
        <dbReference type="Proteomes" id="UP000076837"/>
    </source>
</evidence>
<accession>A0A163LQS8</accession>
<organism evidence="2 3">
    <name type="scientific">Didymella rabiei</name>
    <name type="common">Chickpea ascochyta blight fungus</name>
    <name type="synonym">Mycosphaerella rabiei</name>
    <dbReference type="NCBI Taxonomy" id="5454"/>
    <lineage>
        <taxon>Eukaryota</taxon>
        <taxon>Fungi</taxon>
        <taxon>Dikarya</taxon>
        <taxon>Ascomycota</taxon>
        <taxon>Pezizomycotina</taxon>
        <taxon>Dothideomycetes</taxon>
        <taxon>Pleosporomycetidae</taxon>
        <taxon>Pleosporales</taxon>
        <taxon>Pleosporineae</taxon>
        <taxon>Didymellaceae</taxon>
        <taxon>Ascochyta</taxon>
    </lineage>
</organism>
<protein>
    <submittedName>
        <fullName evidence="2">Uncharacterized protein</fullName>
    </submittedName>
</protein>
<feature type="compositionally biased region" description="Gly residues" evidence="1">
    <location>
        <begin position="706"/>
        <end position="732"/>
    </location>
</feature>
<feature type="region of interest" description="Disordered" evidence="1">
    <location>
        <begin position="854"/>
        <end position="879"/>
    </location>
</feature>
<feature type="compositionally biased region" description="Low complexity" evidence="1">
    <location>
        <begin position="651"/>
        <end position="661"/>
    </location>
</feature>
<dbReference type="EMBL" id="JYNV01000038">
    <property type="protein sequence ID" value="KZM28022.1"/>
    <property type="molecule type" value="Genomic_DNA"/>
</dbReference>
<feature type="compositionally biased region" description="Basic residues" evidence="1">
    <location>
        <begin position="445"/>
        <end position="457"/>
    </location>
</feature>
<feature type="compositionally biased region" description="Basic and acidic residues" evidence="1">
    <location>
        <begin position="308"/>
        <end position="333"/>
    </location>
</feature>
<comment type="caution">
    <text evidence="2">The sequence shown here is derived from an EMBL/GenBank/DDBJ whole genome shotgun (WGS) entry which is preliminary data.</text>
</comment>